<name>A0A1G2D3T2_9BACT</name>
<sequence>MKLKEPKVNWRNFEVACRLAKSCGVTTAMFTGKGEPTIFPDQITTYLEKMEKHNFPLIELQTNGILLSEKADKYDRHLKTWYEKGMTTIAVSIVHYEPEKNRQIYLPHKKSYIDLPRLIETLHGYGLSVRLTCIAANGFIDSSRVLDNLLSFAKENKVEQLTLTPVNKPDAEHNGHLESWNWTTAHCLRDEQLGEIKAHLESSGSKLMVLGHGAVVYDLHGQNICLNNCLSVQPDADGMRNIIFFPDGHIRYYWQYEGAILL</sequence>
<evidence type="ECO:0000256" key="2">
    <source>
        <dbReference type="ARBA" id="ARBA00022723"/>
    </source>
</evidence>
<protein>
    <recommendedName>
        <fullName evidence="5">Radical SAM core domain-containing protein</fullName>
    </recommendedName>
</protein>
<dbReference type="InterPro" id="IPR007197">
    <property type="entry name" value="rSAM"/>
</dbReference>
<feature type="domain" description="Radical SAM core" evidence="5">
    <location>
        <begin position="1"/>
        <end position="206"/>
    </location>
</feature>
<dbReference type="Gene3D" id="3.20.20.70">
    <property type="entry name" value="Aldolase class I"/>
    <property type="match status" value="1"/>
</dbReference>
<evidence type="ECO:0000256" key="3">
    <source>
        <dbReference type="ARBA" id="ARBA00023004"/>
    </source>
</evidence>
<comment type="caution">
    <text evidence="6">The sequence shown here is derived from an EMBL/GenBank/DDBJ whole genome shotgun (WGS) entry which is preliminary data.</text>
</comment>
<dbReference type="Proteomes" id="UP000177996">
    <property type="component" value="Unassembled WGS sequence"/>
</dbReference>
<dbReference type="PANTHER" id="PTHR11228">
    <property type="entry name" value="RADICAL SAM DOMAIN PROTEIN"/>
    <property type="match status" value="1"/>
</dbReference>
<evidence type="ECO:0000256" key="4">
    <source>
        <dbReference type="ARBA" id="ARBA00023014"/>
    </source>
</evidence>
<dbReference type="InterPro" id="IPR050377">
    <property type="entry name" value="Radical_SAM_PqqE_MftC-like"/>
</dbReference>
<dbReference type="SUPFAM" id="SSF102114">
    <property type="entry name" value="Radical SAM enzymes"/>
    <property type="match status" value="1"/>
</dbReference>
<evidence type="ECO:0000256" key="1">
    <source>
        <dbReference type="ARBA" id="ARBA00022691"/>
    </source>
</evidence>
<dbReference type="InterPro" id="IPR058240">
    <property type="entry name" value="rSAM_sf"/>
</dbReference>
<keyword evidence="4" id="KW-0411">Iron-sulfur</keyword>
<dbReference type="STRING" id="1798661.A3D65_06590"/>
<accession>A0A1G2D3T2</accession>
<keyword evidence="3" id="KW-0408">Iron</keyword>
<reference evidence="6 7" key="1">
    <citation type="journal article" date="2016" name="Nat. Commun.">
        <title>Thousands of microbial genomes shed light on interconnected biogeochemical processes in an aquifer system.</title>
        <authorList>
            <person name="Anantharaman K."/>
            <person name="Brown C.T."/>
            <person name="Hug L.A."/>
            <person name="Sharon I."/>
            <person name="Castelle C.J."/>
            <person name="Probst A.J."/>
            <person name="Thomas B.C."/>
            <person name="Singh A."/>
            <person name="Wilkins M.J."/>
            <person name="Karaoz U."/>
            <person name="Brodie E.L."/>
            <person name="Williams K.H."/>
            <person name="Hubbard S.S."/>
            <person name="Banfield J.F."/>
        </authorList>
    </citation>
    <scope>NUCLEOTIDE SEQUENCE [LARGE SCALE GENOMIC DNA]</scope>
</reference>
<dbReference type="GO" id="GO:0046872">
    <property type="term" value="F:metal ion binding"/>
    <property type="evidence" value="ECO:0007669"/>
    <property type="project" value="UniProtKB-KW"/>
</dbReference>
<dbReference type="PANTHER" id="PTHR11228:SF7">
    <property type="entry name" value="PQQA PEPTIDE CYCLASE"/>
    <property type="match status" value="1"/>
</dbReference>
<evidence type="ECO:0000259" key="5">
    <source>
        <dbReference type="PROSITE" id="PS51918"/>
    </source>
</evidence>
<gene>
    <name evidence="6" type="ORF">A3D65_06590</name>
</gene>
<dbReference type="InterPro" id="IPR013785">
    <property type="entry name" value="Aldolase_TIM"/>
</dbReference>
<dbReference type="EMBL" id="MHLL01000060">
    <property type="protein sequence ID" value="OGZ07408.1"/>
    <property type="molecule type" value="Genomic_DNA"/>
</dbReference>
<keyword evidence="1" id="KW-0949">S-adenosyl-L-methionine</keyword>
<proteinExistence type="predicted"/>
<evidence type="ECO:0000313" key="7">
    <source>
        <dbReference type="Proteomes" id="UP000177996"/>
    </source>
</evidence>
<organism evidence="6 7">
    <name type="scientific">Candidatus Lloydbacteria bacterium RIFCSPHIGHO2_02_FULL_50_13</name>
    <dbReference type="NCBI Taxonomy" id="1798661"/>
    <lineage>
        <taxon>Bacteria</taxon>
        <taxon>Candidatus Lloydiibacteriota</taxon>
    </lineage>
</organism>
<keyword evidence="2" id="KW-0479">Metal-binding</keyword>
<dbReference type="PROSITE" id="PS51918">
    <property type="entry name" value="RADICAL_SAM"/>
    <property type="match status" value="1"/>
</dbReference>
<evidence type="ECO:0000313" key="6">
    <source>
        <dbReference type="EMBL" id="OGZ07408.1"/>
    </source>
</evidence>
<dbReference type="GO" id="GO:0003824">
    <property type="term" value="F:catalytic activity"/>
    <property type="evidence" value="ECO:0007669"/>
    <property type="project" value="InterPro"/>
</dbReference>
<dbReference type="GO" id="GO:0051536">
    <property type="term" value="F:iron-sulfur cluster binding"/>
    <property type="evidence" value="ECO:0007669"/>
    <property type="project" value="UniProtKB-KW"/>
</dbReference>
<dbReference type="AlphaFoldDB" id="A0A1G2D3T2"/>